<comment type="similarity">
    <text evidence="2">Belongs to the TonB-dependent receptor family.</text>
</comment>
<dbReference type="PROSITE" id="PS01156">
    <property type="entry name" value="TONB_DEPENDENT_REC_2"/>
    <property type="match status" value="1"/>
</dbReference>
<evidence type="ECO:0000256" key="2">
    <source>
        <dbReference type="ARBA" id="ARBA00009810"/>
    </source>
</evidence>
<dbReference type="InterPro" id="IPR012910">
    <property type="entry name" value="Plug_dom"/>
</dbReference>
<dbReference type="GO" id="GO:0009279">
    <property type="term" value="C:cell outer membrane"/>
    <property type="evidence" value="ECO:0007669"/>
    <property type="project" value="UniProtKB-SubCell"/>
</dbReference>
<dbReference type="SUPFAM" id="SSF56935">
    <property type="entry name" value="Porins"/>
    <property type="match status" value="1"/>
</dbReference>
<dbReference type="CDD" id="cd01347">
    <property type="entry name" value="ligand_gated_channel"/>
    <property type="match status" value="1"/>
</dbReference>
<keyword evidence="3" id="KW-0813">Transport</keyword>
<dbReference type="PANTHER" id="PTHR32552">
    <property type="entry name" value="FERRICHROME IRON RECEPTOR-RELATED"/>
    <property type="match status" value="1"/>
</dbReference>
<evidence type="ECO:0000256" key="3">
    <source>
        <dbReference type="ARBA" id="ARBA00022448"/>
    </source>
</evidence>
<keyword evidence="8" id="KW-0408">Iron</keyword>
<keyword evidence="9" id="KW-0406">Ion transport</keyword>
<keyword evidence="12" id="KW-0998">Cell outer membrane</keyword>
<evidence type="ECO:0000256" key="9">
    <source>
        <dbReference type="ARBA" id="ARBA00023065"/>
    </source>
</evidence>
<dbReference type="InterPro" id="IPR000531">
    <property type="entry name" value="Beta-barrel_TonB"/>
</dbReference>
<dbReference type="SMART" id="SM00965">
    <property type="entry name" value="STN"/>
    <property type="match status" value="1"/>
</dbReference>
<name>A0A484U367_9ZZZZ</name>
<evidence type="ECO:0000256" key="10">
    <source>
        <dbReference type="ARBA" id="ARBA00023077"/>
    </source>
</evidence>
<dbReference type="Pfam" id="PF07660">
    <property type="entry name" value="STN"/>
    <property type="match status" value="1"/>
</dbReference>
<evidence type="ECO:0000256" key="1">
    <source>
        <dbReference type="ARBA" id="ARBA00004571"/>
    </source>
</evidence>
<dbReference type="Gene3D" id="3.55.50.30">
    <property type="match status" value="1"/>
</dbReference>
<feature type="domain" description="Secretin/TonB short N-terminal" evidence="13">
    <location>
        <begin position="68"/>
        <end position="118"/>
    </location>
</feature>
<dbReference type="InterPro" id="IPR010105">
    <property type="entry name" value="TonB_sidphr_rcpt"/>
</dbReference>
<dbReference type="InterPro" id="IPR011662">
    <property type="entry name" value="Secretin/TonB_short_N"/>
</dbReference>
<evidence type="ECO:0000259" key="13">
    <source>
        <dbReference type="SMART" id="SM00965"/>
    </source>
</evidence>
<keyword evidence="5" id="KW-0410">Iron transport</keyword>
<accession>A0A484U367</accession>
<keyword evidence="6" id="KW-0812">Transmembrane</keyword>
<dbReference type="Gene3D" id="2.170.130.10">
    <property type="entry name" value="TonB-dependent receptor, plug domain"/>
    <property type="match status" value="1"/>
</dbReference>
<evidence type="ECO:0000256" key="11">
    <source>
        <dbReference type="ARBA" id="ARBA00023136"/>
    </source>
</evidence>
<sequence length="815" mass="88409">MVDKQAVSAASKSAGATFVGLNALALSIILALAAAPQRVQAQEAPVSISIHAQPLDAALEKLGEQAGIQIFYLPETVRGLNAPSVSGSLTADEALRRLLAGTDIVFRRTGKNVSLSPPPSNGIAELAPVMVRGYLEPATEGTGSYTTGVVTIGKGQQTLKEIPQSVTVVTRQKMDDQNLSTLEEVLANSTGITLYESPMGGSYVHSRGFLVDTYQFDGVNRAFYYAQANSFSSNTAILDRVEIVRGATGMLQGAGSPSAAINLVRKRPLDEKKLDLAVSGGSWNNYRTDIDATGPLNEAGTLRGRGVASYNDREYFYDTAKSRTGVLYGVLEYDLGPDTLLTGGISYEELRSTPFFAGLPRYGTGADIGLRRSTSLGPAWNRWNSKQTAVFAELLHDFDSDWRAKLTVNSTREWQDVKYAYSLGAVNPDTLTGPALVGALFDFSTRNNGIDLNVDGAFQALGRKHSVSLGASVNHMVSKSDFSLAMLGVPVNVFNPNPAIAEPADAWMKENSYLGDATIFKRKQSSVYGVTRLSLAEPLTLVAGSRLTWYEEDSRYRDSGEPYTDPYKENAVLTPYGGLIYALDPAWSAYVSYADIFEPQNALDAAGKTLDPIKGENYELGLKGELLGGKANASFALFRVDQTNRAQENFSNTCTASEYCYVSSGKVRSQGFEAEISGELARGWQVFAGYTFNTFKYLNDTADAGTGFASTYTPKHMFRAWMDYRLPGSLAAWNLGGGVNFQTGSYRVAQGMRIEQPSYAVWSARIGYQVNRNWSAALNVNNLFDKTYYQTIGAPGWGNFYGEPRSAMLTLRGTF</sequence>
<dbReference type="FunFam" id="2.170.130.10:FF:000010">
    <property type="entry name" value="Ferripyoverdine receptor"/>
    <property type="match status" value="1"/>
</dbReference>
<dbReference type="PANTHER" id="PTHR32552:SF74">
    <property type="entry name" value="HYDROXAMATE SIDEROPHORE RECEPTOR FHUE"/>
    <property type="match status" value="1"/>
</dbReference>
<evidence type="ECO:0000256" key="12">
    <source>
        <dbReference type="ARBA" id="ARBA00023237"/>
    </source>
</evidence>
<protein>
    <submittedName>
        <fullName evidence="15">TonB-dependent siderophore receptor</fullName>
    </submittedName>
</protein>
<keyword evidence="15" id="KW-0675">Receptor</keyword>
<dbReference type="Pfam" id="PF00593">
    <property type="entry name" value="TonB_dep_Rec_b-barrel"/>
    <property type="match status" value="1"/>
</dbReference>
<dbReference type="InterPro" id="IPR036942">
    <property type="entry name" value="Beta-barrel_TonB_sf"/>
</dbReference>
<dbReference type="InterPro" id="IPR037066">
    <property type="entry name" value="Plug_dom_sf"/>
</dbReference>
<keyword evidence="10" id="KW-0798">TonB box</keyword>
<dbReference type="GO" id="GO:0038023">
    <property type="term" value="F:signaling receptor activity"/>
    <property type="evidence" value="ECO:0007669"/>
    <property type="project" value="InterPro"/>
</dbReference>
<evidence type="ECO:0000256" key="6">
    <source>
        <dbReference type="ARBA" id="ARBA00022692"/>
    </source>
</evidence>
<evidence type="ECO:0000256" key="4">
    <source>
        <dbReference type="ARBA" id="ARBA00022452"/>
    </source>
</evidence>
<dbReference type="GO" id="GO:0015891">
    <property type="term" value="P:siderophore transport"/>
    <property type="evidence" value="ECO:0007669"/>
    <property type="project" value="InterPro"/>
</dbReference>
<keyword evidence="4" id="KW-1134">Transmembrane beta strand</keyword>
<dbReference type="Pfam" id="PF07715">
    <property type="entry name" value="Plug"/>
    <property type="match status" value="1"/>
</dbReference>
<evidence type="ECO:0000256" key="5">
    <source>
        <dbReference type="ARBA" id="ARBA00022496"/>
    </source>
</evidence>
<organism evidence="15">
    <name type="scientific">plant metagenome</name>
    <dbReference type="NCBI Taxonomy" id="1297885"/>
    <lineage>
        <taxon>unclassified sequences</taxon>
        <taxon>metagenomes</taxon>
        <taxon>organismal metagenomes</taxon>
    </lineage>
</organism>
<evidence type="ECO:0000313" key="15">
    <source>
        <dbReference type="EMBL" id="VFR81051.1"/>
    </source>
</evidence>
<keyword evidence="11" id="KW-0472">Membrane</keyword>
<evidence type="ECO:0000256" key="8">
    <source>
        <dbReference type="ARBA" id="ARBA00023004"/>
    </source>
</evidence>
<dbReference type="AlphaFoldDB" id="A0A484U367"/>
<evidence type="ECO:0000256" key="7">
    <source>
        <dbReference type="ARBA" id="ARBA00022729"/>
    </source>
</evidence>
<dbReference type="EMBL" id="CAADIM010000011">
    <property type="protein sequence ID" value="VFR68825.1"/>
    <property type="molecule type" value="Genomic_DNA"/>
</dbReference>
<gene>
    <name evidence="14" type="ORF">ISE1_4020</name>
    <name evidence="15" type="ORF">ISE2_4002</name>
</gene>
<reference evidence="15" key="1">
    <citation type="submission" date="2019-03" db="EMBL/GenBank/DDBJ databases">
        <authorList>
            <person name="Danneels B."/>
        </authorList>
    </citation>
    <scope>NUCLEOTIDE SEQUENCE</scope>
</reference>
<dbReference type="PROSITE" id="PS52016">
    <property type="entry name" value="TONB_DEPENDENT_REC_3"/>
    <property type="match status" value="1"/>
</dbReference>
<evidence type="ECO:0000313" key="14">
    <source>
        <dbReference type="EMBL" id="VFR68825.1"/>
    </source>
</evidence>
<keyword evidence="7" id="KW-0732">Signal</keyword>
<dbReference type="EMBL" id="CAADIN010000009">
    <property type="protein sequence ID" value="VFR81051.1"/>
    <property type="molecule type" value="Genomic_DNA"/>
</dbReference>
<dbReference type="InterPro" id="IPR010917">
    <property type="entry name" value="TonB_rcpt_CS"/>
</dbReference>
<dbReference type="NCBIfam" id="TIGR01783">
    <property type="entry name" value="TonB-siderophor"/>
    <property type="match status" value="1"/>
</dbReference>
<comment type="subcellular location">
    <subcellularLocation>
        <location evidence="1">Cell outer membrane</location>
        <topology evidence="1">Multi-pass membrane protein</topology>
    </subcellularLocation>
</comment>
<dbReference type="GO" id="GO:0015344">
    <property type="term" value="F:siderophore uptake transmembrane transporter activity"/>
    <property type="evidence" value="ECO:0007669"/>
    <property type="project" value="TreeGrafter"/>
</dbReference>
<dbReference type="InterPro" id="IPR039426">
    <property type="entry name" value="TonB-dep_rcpt-like"/>
</dbReference>
<proteinExistence type="inferred from homology"/>
<dbReference type="Gene3D" id="2.40.170.20">
    <property type="entry name" value="TonB-dependent receptor, beta-barrel domain"/>
    <property type="match status" value="1"/>
</dbReference>